<proteinExistence type="predicted"/>
<dbReference type="PROSITE" id="PS50010">
    <property type="entry name" value="DH_2"/>
    <property type="match status" value="2"/>
</dbReference>
<evidence type="ECO:0000259" key="6">
    <source>
        <dbReference type="PROSITE" id="PS50219"/>
    </source>
</evidence>
<feature type="domain" description="PH" evidence="4">
    <location>
        <begin position="1310"/>
        <end position="1472"/>
    </location>
</feature>
<feature type="region of interest" description="Disordered" evidence="3">
    <location>
        <begin position="186"/>
        <end position="492"/>
    </location>
</feature>
<organism evidence="7 8">
    <name type="scientific">Collybiopsis confluens</name>
    <dbReference type="NCBI Taxonomy" id="2823264"/>
    <lineage>
        <taxon>Eukaryota</taxon>
        <taxon>Fungi</taxon>
        <taxon>Dikarya</taxon>
        <taxon>Basidiomycota</taxon>
        <taxon>Agaricomycotina</taxon>
        <taxon>Agaricomycetes</taxon>
        <taxon>Agaricomycetidae</taxon>
        <taxon>Agaricales</taxon>
        <taxon>Marasmiineae</taxon>
        <taxon>Omphalotaceae</taxon>
        <taxon>Collybiopsis</taxon>
    </lineage>
</organism>
<dbReference type="InterPro" id="IPR011993">
    <property type="entry name" value="PH-like_dom_sf"/>
</dbReference>
<dbReference type="InterPro" id="IPR052233">
    <property type="entry name" value="Rho-type_GEFs"/>
</dbReference>
<dbReference type="SUPFAM" id="SSF48065">
    <property type="entry name" value="DBL homology domain (DH-domain)"/>
    <property type="match status" value="2"/>
</dbReference>
<feature type="domain" description="DH" evidence="5">
    <location>
        <begin position="717"/>
        <end position="1040"/>
    </location>
</feature>
<name>A0A8H5GAU0_9AGAR</name>
<dbReference type="Gene3D" id="2.30.29.30">
    <property type="entry name" value="Pleckstrin-homology domain (PH domain)/Phosphotyrosine-binding domain (PTB)"/>
    <property type="match status" value="1"/>
</dbReference>
<feature type="region of interest" description="Disordered" evidence="3">
    <location>
        <begin position="16"/>
        <end position="146"/>
    </location>
</feature>
<feature type="compositionally biased region" description="Polar residues" evidence="3">
    <location>
        <begin position="948"/>
        <end position="962"/>
    </location>
</feature>
<dbReference type="SUPFAM" id="SSF50729">
    <property type="entry name" value="PH domain-like"/>
    <property type="match status" value="1"/>
</dbReference>
<comment type="caution">
    <text evidence="7">The sequence shown here is derived from an EMBL/GenBank/DDBJ whole genome shotgun (WGS) entry which is preliminary data.</text>
</comment>
<dbReference type="SMART" id="SM00325">
    <property type="entry name" value="RhoGEF"/>
    <property type="match status" value="2"/>
</dbReference>
<feature type="domain" description="CNH" evidence="6">
    <location>
        <begin position="1518"/>
        <end position="1827"/>
    </location>
</feature>
<gene>
    <name evidence="7" type="ORF">D9757_011351</name>
</gene>
<keyword evidence="8" id="KW-1185">Reference proteome</keyword>
<dbReference type="Gene3D" id="1.20.900.10">
    <property type="entry name" value="Dbl homology (DH) domain"/>
    <property type="match status" value="2"/>
</dbReference>
<feature type="region of interest" description="Disordered" evidence="3">
    <location>
        <begin position="1382"/>
        <end position="1435"/>
    </location>
</feature>
<keyword evidence="2" id="KW-0344">Guanine-nucleotide releasing factor</keyword>
<evidence type="ECO:0000256" key="3">
    <source>
        <dbReference type="SAM" id="MobiDB-lite"/>
    </source>
</evidence>
<feature type="compositionally biased region" description="Pro residues" evidence="3">
    <location>
        <begin position="24"/>
        <end position="46"/>
    </location>
</feature>
<dbReference type="EMBL" id="JAACJN010000206">
    <property type="protein sequence ID" value="KAF5361375.1"/>
    <property type="molecule type" value="Genomic_DNA"/>
</dbReference>
<dbReference type="Pfam" id="PF00780">
    <property type="entry name" value="CNH"/>
    <property type="match status" value="1"/>
</dbReference>
<dbReference type="OrthoDB" id="2272012at2759"/>
<evidence type="ECO:0000256" key="2">
    <source>
        <dbReference type="ARBA" id="ARBA00022658"/>
    </source>
</evidence>
<dbReference type="InterPro" id="IPR035899">
    <property type="entry name" value="DBL_dom_sf"/>
</dbReference>
<dbReference type="PROSITE" id="PS50003">
    <property type="entry name" value="PH_DOMAIN"/>
    <property type="match status" value="1"/>
</dbReference>
<evidence type="ECO:0000313" key="8">
    <source>
        <dbReference type="Proteomes" id="UP000518752"/>
    </source>
</evidence>
<dbReference type="CDD" id="cd00160">
    <property type="entry name" value="RhoGEF"/>
    <property type="match status" value="1"/>
</dbReference>
<dbReference type="Pfam" id="PF00621">
    <property type="entry name" value="RhoGEF"/>
    <property type="match status" value="1"/>
</dbReference>
<dbReference type="InterPro" id="IPR001849">
    <property type="entry name" value="PH_domain"/>
</dbReference>
<feature type="domain" description="DH" evidence="5">
    <location>
        <begin position="1084"/>
        <end position="1275"/>
    </location>
</feature>
<dbReference type="SMART" id="SM00036">
    <property type="entry name" value="CNH"/>
    <property type="match status" value="1"/>
</dbReference>
<feature type="compositionally biased region" description="Low complexity" evidence="3">
    <location>
        <begin position="1398"/>
        <end position="1424"/>
    </location>
</feature>
<dbReference type="InterPro" id="IPR001180">
    <property type="entry name" value="CNH_dom"/>
</dbReference>
<feature type="compositionally biased region" description="Polar residues" evidence="3">
    <location>
        <begin position="354"/>
        <end position="363"/>
    </location>
</feature>
<dbReference type="SMART" id="SM00233">
    <property type="entry name" value="PH"/>
    <property type="match status" value="1"/>
</dbReference>
<dbReference type="InterPro" id="IPR041675">
    <property type="entry name" value="PH_5"/>
</dbReference>
<feature type="compositionally biased region" description="Low complexity" evidence="3">
    <location>
        <begin position="47"/>
        <end position="68"/>
    </location>
</feature>
<dbReference type="PANTHER" id="PTHR46572:SF1">
    <property type="entry name" value="RHO1 GUANINE NUCLEOTIDE EXCHANGE FACTOR TUS1"/>
    <property type="match status" value="1"/>
</dbReference>
<feature type="compositionally biased region" description="Low complexity" evidence="3">
    <location>
        <begin position="282"/>
        <end position="295"/>
    </location>
</feature>
<feature type="compositionally biased region" description="Low complexity" evidence="3">
    <location>
        <begin position="186"/>
        <end position="197"/>
    </location>
</feature>
<feature type="compositionally biased region" description="Low complexity" evidence="3">
    <location>
        <begin position="111"/>
        <end position="129"/>
    </location>
</feature>
<feature type="compositionally biased region" description="Low complexity" evidence="3">
    <location>
        <begin position="428"/>
        <end position="444"/>
    </location>
</feature>
<feature type="compositionally biased region" description="Polar residues" evidence="3">
    <location>
        <begin position="391"/>
        <end position="409"/>
    </location>
</feature>
<sequence>MADFSDYADYAVYAAYTDDATPDGPTPEYTPKPEPFQQPPPPPPGPHSTSFSSSSSSFVPVVPAAPHSDGPSISIMPNPYSPTSSIVSPGGGVSSPTMSNAAAGGLNHVENNTGNSNNNRSPTSPASTRSGGGGGRPGRNASTSIKSATSYNDSIIRSTSASYSSSHSSSNTSIPVSVSSAISRSHSASAAPPSSSSYTPQMSVSISVPPPPPLLPPTSIAISDLPSTPIAGSPRPPLSAATSVSSGFGGNGGARNSRPLPLPPGASPGSAPGTVPTRMSTSSVHSSSSGGAHAVFPSLNHGDATPNGVLDSPVSVRGRQLPMAPGSGISPASVHSTAAYFDHIPPPPLPPHSHGSSQLSTPVSAGLGSDLGLGLLLGPGPGMGSNGSTPTRTPLSSVYPSSSDPNMNSGRRYEDDDDGYWEDEAGFGNVNGHGNSSSSSQHPNANPPYASPTSYMDPPPSAEYFHSVHGSSHPQTQSHYDPEYPLAPNDRFSSYDPEAAAVAAMAAGKYDADGYYIGVGDGDGLSDTSSYDDDPSRFVNFSLLSHIGVQLKDKVPRGTHVKGSIPYPGAFTGKDVVSTIQSLIQRELAINHGVSTSDRRAAVQGDSVIGPSGSSFTRTVSAIGSVSDPTGGSMRQRERGEEWIKSVPREVLDSLPESEINRQTITTLLRTLPVLFLFFLLCSSLLCVNASLLVFSPFLPYLPAYPSASGDLRLITVIHSIIHKLISKEEQYLADLDIIETVFIRPLKESNPPLIKARNAIGGGTLSSSSPTTAGNNPGPLYGGNGAGALNGFNGGGGGGGTNGYGGGVNGVYGNGAAYGIDGSSGGIGSGAGGAEDREALFQFVDEVFNNVLDLRETNRRLLEILYVRQREQFPIIQRVGDIFLEAATELFRVCYPLYIGGWTSAEKRLREEMEVNGEFRVWLEQAARQAQQLASSSGAAPSSASSNRATTAESPSASSGQAYGASPYGRSSLSDVGTGSGQVAPAVVNASAPRLDLKHYLNRPSEHLQKYPVLLTAILNETADGNPDAEFLHEAIEALGGLQQVAQLRTFQQAMGRGGPGKWEWHDLVAKEIRDNLDRRECKRQSIMFELIKGEMAYVKDLENIDIMYIRPLREADPPVIPRDRVESFINDVFHNFAELHAHHRRLVEKFHQIQTEEHPVIRSITAAVFDAALNFREAYMEYIPNYPIAAYRIDDEMANNPAFKTFVEQCVRHADAHRLDMKNFINRPIPRLLRYELLLKGILDDTPEGHEDRIEIPQVLEVIKAIGKDTEPGVVSAKQKVELWRYNSNIVFKPGEWIDMDLLDKNRSLIHTGRLLRQPDSGLEWSGWSELFVLLFDNYLVMTKAREKDSVTKYFVNRRPIPLDLLNLVNFTDPPAQRGAGLLRGLRGGERHNTDSSNPLSALTASSSTGASGAYSNSANTTPDNSRSDPRSVYPCTIHHNGRMGGNYILYGESAAARTEWKDKLEEAIGLRKVVQESNKVFEIETLSTDTFLAPTMIGGGPQAANVGPSYDNTFTGKVTCSVPFNTPDGRGLVAIGCAEGVWIGFRHDSRSMRRVLHLKMVTQCAMLEDFGIFLVLADKSLFAYHIEALVPSSPSSSHSSQTPQKLSGNKDVYFFSVGTLHGRTLVIYMKKKGLDSIFHVVEPVQERINERSRAPQGLMGSRFSFRPAKSDWFRAYREFFLPSESFDLIFLKVKIAILCAKGFEIMDLMDLQSVTIPQRDDPRHAPLAKRWEGCKPLGMFRSTDEEFLLCYTEFGLYVNKHGDPSRLTGSIEWEGTAERVALHPPYILLFDSRFIEVRHIQTGRLAQIIPGHDVRCLWDGRGVNMPNQTPGGPNDSDEHIVQEARVHAVMNADPVKQNGVRPSRAVAQHVFELIPTIPLYLPGSLASPTTATYFPPSFSPPHSPTLRPNTIYRS</sequence>
<dbReference type="InterPro" id="IPR000219">
    <property type="entry name" value="DH_dom"/>
</dbReference>
<dbReference type="PANTHER" id="PTHR46572">
    <property type="entry name" value="RHO1 GDP-GTP EXCHANGE PROTEIN 1-RELATED"/>
    <property type="match status" value="1"/>
</dbReference>
<evidence type="ECO:0000256" key="1">
    <source>
        <dbReference type="ARBA" id="ARBA00022553"/>
    </source>
</evidence>
<reference evidence="7 8" key="1">
    <citation type="journal article" date="2020" name="ISME J.">
        <title>Uncovering the hidden diversity of litter-decomposition mechanisms in mushroom-forming fungi.</title>
        <authorList>
            <person name="Floudas D."/>
            <person name="Bentzer J."/>
            <person name="Ahren D."/>
            <person name="Johansson T."/>
            <person name="Persson P."/>
            <person name="Tunlid A."/>
        </authorList>
    </citation>
    <scope>NUCLEOTIDE SEQUENCE [LARGE SCALE GENOMIC DNA]</scope>
    <source>
        <strain evidence="7 8">CBS 406.79</strain>
    </source>
</reference>
<dbReference type="Proteomes" id="UP000518752">
    <property type="component" value="Unassembled WGS sequence"/>
</dbReference>
<dbReference type="GO" id="GO:0005085">
    <property type="term" value="F:guanyl-nucleotide exchange factor activity"/>
    <property type="evidence" value="ECO:0007669"/>
    <property type="project" value="UniProtKB-KW"/>
</dbReference>
<evidence type="ECO:0000259" key="4">
    <source>
        <dbReference type="PROSITE" id="PS50003"/>
    </source>
</evidence>
<evidence type="ECO:0000313" key="7">
    <source>
        <dbReference type="EMBL" id="KAF5361375.1"/>
    </source>
</evidence>
<feature type="compositionally biased region" description="Low complexity" evidence="3">
    <location>
        <begin position="934"/>
        <end position="947"/>
    </location>
</feature>
<evidence type="ECO:0000259" key="5">
    <source>
        <dbReference type="PROSITE" id="PS50010"/>
    </source>
</evidence>
<feature type="compositionally biased region" description="Low complexity" evidence="3">
    <location>
        <begin position="81"/>
        <end position="99"/>
    </location>
</feature>
<feature type="region of interest" description="Disordered" evidence="3">
    <location>
        <begin position="934"/>
        <end position="966"/>
    </location>
</feature>
<feature type="compositionally biased region" description="Polar residues" evidence="3">
    <location>
        <begin position="469"/>
        <end position="479"/>
    </location>
</feature>
<protein>
    <submittedName>
        <fullName evidence="7">Uncharacterized protein</fullName>
    </submittedName>
</protein>
<dbReference type="PROSITE" id="PS50219">
    <property type="entry name" value="CNH"/>
    <property type="match status" value="1"/>
</dbReference>
<accession>A0A8H5GAU0</accession>
<keyword evidence="1" id="KW-0597">Phosphoprotein</keyword>
<feature type="compositionally biased region" description="Acidic residues" evidence="3">
    <location>
        <begin position="415"/>
        <end position="425"/>
    </location>
</feature>
<feature type="compositionally biased region" description="Gly residues" evidence="3">
    <location>
        <begin position="369"/>
        <end position="385"/>
    </location>
</feature>
<dbReference type="Pfam" id="PF15405">
    <property type="entry name" value="PH_5"/>
    <property type="match status" value="1"/>
</dbReference>